<dbReference type="Gene3D" id="3.10.610.10">
    <property type="entry name" value="GSPII I/J protein-like"/>
    <property type="match status" value="1"/>
</dbReference>
<dbReference type="PROSITE" id="PS00409">
    <property type="entry name" value="PROKAR_NTER_METHYL"/>
    <property type="match status" value="1"/>
</dbReference>
<evidence type="ECO:0000256" key="11">
    <source>
        <dbReference type="SAM" id="Phobius"/>
    </source>
</evidence>
<dbReference type="PANTHER" id="PTHR39583">
    <property type="entry name" value="TYPE II SECRETION SYSTEM PROTEIN J-RELATED"/>
    <property type="match status" value="1"/>
</dbReference>
<gene>
    <name evidence="12" type="primary">gspJ</name>
    <name evidence="12" type="ORF">NX720_21520</name>
</gene>
<comment type="subcellular location">
    <subcellularLocation>
        <location evidence="1">Cell inner membrane</location>
        <topology evidence="1">Single-pass membrane protein</topology>
    </subcellularLocation>
</comment>
<comment type="similarity">
    <text evidence="2">Belongs to the GSP J family.</text>
</comment>
<dbReference type="SUPFAM" id="SSF54523">
    <property type="entry name" value="Pili subunits"/>
    <property type="match status" value="1"/>
</dbReference>
<dbReference type="InterPro" id="IPR010055">
    <property type="entry name" value="T2SS_protein-GspJ"/>
</dbReference>
<feature type="compositionally biased region" description="Basic and acidic residues" evidence="10">
    <location>
        <begin position="219"/>
        <end position="241"/>
    </location>
</feature>
<feature type="transmembrane region" description="Helical" evidence="11">
    <location>
        <begin position="12"/>
        <end position="30"/>
    </location>
</feature>
<dbReference type="NCBIfam" id="TIGR02532">
    <property type="entry name" value="IV_pilin_GFxxxE"/>
    <property type="match status" value="1"/>
</dbReference>
<evidence type="ECO:0000256" key="7">
    <source>
        <dbReference type="ARBA" id="ARBA00022692"/>
    </source>
</evidence>
<evidence type="ECO:0000256" key="6">
    <source>
        <dbReference type="ARBA" id="ARBA00022519"/>
    </source>
</evidence>
<dbReference type="RefSeq" id="WP_262597396.1">
    <property type="nucleotide sequence ID" value="NZ_CP103300.1"/>
</dbReference>
<feature type="region of interest" description="Disordered" evidence="10">
    <location>
        <begin position="217"/>
        <end position="254"/>
    </location>
</feature>
<accession>A0ABY6GTI9</accession>
<keyword evidence="7 11" id="KW-0812">Transmembrane</keyword>
<name>A0ABY6GTI9_9GAMM</name>
<dbReference type="NCBIfam" id="TIGR01711">
    <property type="entry name" value="gspJ"/>
    <property type="match status" value="1"/>
</dbReference>
<evidence type="ECO:0000256" key="9">
    <source>
        <dbReference type="ARBA" id="ARBA00023136"/>
    </source>
</evidence>
<keyword evidence="6" id="KW-0997">Cell inner membrane</keyword>
<dbReference type="InterPro" id="IPR051621">
    <property type="entry name" value="T2SS_protein_J"/>
</dbReference>
<evidence type="ECO:0000313" key="13">
    <source>
        <dbReference type="Proteomes" id="UP001163255"/>
    </source>
</evidence>
<reference evidence="12" key="1">
    <citation type="submission" date="2022-10" db="EMBL/GenBank/DDBJ databases">
        <title>Completed Genome Sequence of two octocoral isolated bacterium, Endozoicomonas euniceicola EF212T and Endozoicomonas gorgoniicola PS125T.</title>
        <authorList>
            <person name="Chiou Y.-J."/>
            <person name="Chen Y.-H."/>
        </authorList>
    </citation>
    <scope>NUCLEOTIDE SEQUENCE</scope>
    <source>
        <strain evidence="12">EF212</strain>
    </source>
</reference>
<organism evidence="12 13">
    <name type="scientific">Endozoicomonas euniceicola</name>
    <dbReference type="NCBI Taxonomy" id="1234143"/>
    <lineage>
        <taxon>Bacteria</taxon>
        <taxon>Pseudomonadati</taxon>
        <taxon>Pseudomonadota</taxon>
        <taxon>Gammaproteobacteria</taxon>
        <taxon>Oceanospirillales</taxon>
        <taxon>Endozoicomonadaceae</taxon>
        <taxon>Endozoicomonas</taxon>
    </lineage>
</organism>
<evidence type="ECO:0000256" key="8">
    <source>
        <dbReference type="ARBA" id="ARBA00022989"/>
    </source>
</evidence>
<dbReference type="InterPro" id="IPR045584">
    <property type="entry name" value="Pilin-like"/>
</dbReference>
<protein>
    <recommendedName>
        <fullName evidence="3">Type II secretion system protein J</fullName>
    </recommendedName>
</protein>
<evidence type="ECO:0000256" key="3">
    <source>
        <dbReference type="ARBA" id="ARBA00021539"/>
    </source>
</evidence>
<keyword evidence="4" id="KW-1003">Cell membrane</keyword>
<dbReference type="PANTHER" id="PTHR39583:SF2">
    <property type="entry name" value="TYPE II SECRETION SYSTEM PROTEIN J"/>
    <property type="match status" value="1"/>
</dbReference>
<feature type="region of interest" description="Disordered" evidence="10">
    <location>
        <begin position="157"/>
        <end position="188"/>
    </location>
</feature>
<evidence type="ECO:0000313" key="12">
    <source>
        <dbReference type="EMBL" id="UYM15401.1"/>
    </source>
</evidence>
<dbReference type="EMBL" id="CP103300">
    <property type="protein sequence ID" value="UYM15401.1"/>
    <property type="molecule type" value="Genomic_DNA"/>
</dbReference>
<evidence type="ECO:0000256" key="10">
    <source>
        <dbReference type="SAM" id="MobiDB-lite"/>
    </source>
</evidence>
<keyword evidence="5" id="KW-0488">Methylation</keyword>
<dbReference type="Proteomes" id="UP001163255">
    <property type="component" value="Chromosome"/>
</dbReference>
<feature type="compositionally biased region" description="Acidic residues" evidence="10">
    <location>
        <begin position="245"/>
        <end position="254"/>
    </location>
</feature>
<dbReference type="Gene3D" id="2.10.70.20">
    <property type="entry name" value="gspk-gspi-gspj complex like domains"/>
    <property type="match status" value="1"/>
</dbReference>
<dbReference type="Pfam" id="PF11612">
    <property type="entry name" value="T2SSJ"/>
    <property type="match status" value="1"/>
</dbReference>
<keyword evidence="8 11" id="KW-1133">Transmembrane helix</keyword>
<evidence type="ECO:0000256" key="2">
    <source>
        <dbReference type="ARBA" id="ARBA00011084"/>
    </source>
</evidence>
<evidence type="ECO:0000256" key="1">
    <source>
        <dbReference type="ARBA" id="ARBA00004377"/>
    </source>
</evidence>
<keyword evidence="13" id="KW-1185">Reference proteome</keyword>
<dbReference type="InterPro" id="IPR012902">
    <property type="entry name" value="N_methyl_site"/>
</dbReference>
<proteinExistence type="inferred from homology"/>
<evidence type="ECO:0000256" key="5">
    <source>
        <dbReference type="ARBA" id="ARBA00022481"/>
    </source>
</evidence>
<sequence>MKQSRGFTLIELMIAILIFAMISTAAYKLFDSVSRAQQVTDGILDRLDGLQRAMIVIEKDLFQVAPRPIRDEFGDRQKAMQAPGKNGELLEFTRFGWRNPIQEIRSNMQRVAYSLEEGELVRYYWLMLDRAPDPVMIRQVLMSGVTGARLKFMDEKKRWQPSWPPKDKGQPVTQPAAAGARKAVGDERPQMPHAIELTLQHRDYGVLTTTLPLLTYKSSEAKNPKLDDEKGKAESKNKKDQALQIEEESDENDE</sequence>
<evidence type="ECO:0000256" key="4">
    <source>
        <dbReference type="ARBA" id="ARBA00022475"/>
    </source>
</evidence>
<keyword evidence="9 11" id="KW-0472">Membrane</keyword>
<dbReference type="Pfam" id="PF07963">
    <property type="entry name" value="N_methyl"/>
    <property type="match status" value="1"/>
</dbReference>